<dbReference type="EMBL" id="CAFBPW010000134">
    <property type="protein sequence ID" value="CAB5035909.1"/>
    <property type="molecule type" value="Genomic_DNA"/>
</dbReference>
<organism evidence="1">
    <name type="scientific">freshwater metagenome</name>
    <dbReference type="NCBI Taxonomy" id="449393"/>
    <lineage>
        <taxon>unclassified sequences</taxon>
        <taxon>metagenomes</taxon>
        <taxon>ecological metagenomes</taxon>
    </lineage>
</organism>
<name>A0A6J7S4E6_9ZZZZ</name>
<protein>
    <submittedName>
        <fullName evidence="1">Unannotated protein</fullName>
    </submittedName>
</protein>
<proteinExistence type="predicted"/>
<reference evidence="1" key="1">
    <citation type="submission" date="2020-05" db="EMBL/GenBank/DDBJ databases">
        <authorList>
            <person name="Chiriac C."/>
            <person name="Salcher M."/>
            <person name="Ghai R."/>
            <person name="Kavagutti S V."/>
        </authorList>
    </citation>
    <scope>NUCLEOTIDE SEQUENCE</scope>
</reference>
<evidence type="ECO:0000313" key="1">
    <source>
        <dbReference type="EMBL" id="CAB5035909.1"/>
    </source>
</evidence>
<sequence length="97" mass="10263">MRARAEQSWGGFAAATGFQWQQRAGRAKCAGPWERGASGALRSVLTAGLLSGRLITVVYPAPKRLALLGHKAPTCCPPNYPLDQTGVACREGKDPPS</sequence>
<gene>
    <name evidence="1" type="ORF">UFOPK4173_01173</name>
</gene>
<accession>A0A6J7S4E6</accession>
<dbReference type="AlphaFoldDB" id="A0A6J7S4E6"/>